<dbReference type="Pfam" id="PF03150">
    <property type="entry name" value="CCP_MauG"/>
    <property type="match status" value="1"/>
</dbReference>
<dbReference type="SUPFAM" id="SSF46626">
    <property type="entry name" value="Cytochrome c"/>
    <property type="match status" value="2"/>
</dbReference>
<dbReference type="GO" id="GO:0020037">
    <property type="term" value="F:heme binding"/>
    <property type="evidence" value="ECO:0007669"/>
    <property type="project" value="InterPro"/>
</dbReference>
<proteinExistence type="predicted"/>
<evidence type="ECO:0000256" key="6">
    <source>
        <dbReference type="ARBA" id="ARBA00023002"/>
    </source>
</evidence>
<feature type="binding site" description="covalent" evidence="8">
    <location>
        <position position="83"/>
    </location>
    <ligand>
        <name>heme c</name>
        <dbReference type="ChEBI" id="CHEBI:61717"/>
        <label>1</label>
    </ligand>
</feature>
<keyword evidence="4 10" id="KW-0732">Signal</keyword>
<evidence type="ECO:0000256" key="9">
    <source>
        <dbReference type="PIRSR" id="PIRSR000294-2"/>
    </source>
</evidence>
<keyword evidence="3 9" id="KW-0479">Metal-binding</keyword>
<dbReference type="PROSITE" id="PS51257">
    <property type="entry name" value="PROKAR_LIPOPROTEIN"/>
    <property type="match status" value="1"/>
</dbReference>
<dbReference type="KEGG" id="hyj:FHG12_02695"/>
<dbReference type="PROSITE" id="PS51007">
    <property type="entry name" value="CYTC"/>
    <property type="match status" value="1"/>
</dbReference>
<dbReference type="Gene3D" id="1.10.760.10">
    <property type="entry name" value="Cytochrome c-like domain"/>
    <property type="match status" value="2"/>
</dbReference>
<dbReference type="InterPro" id="IPR004852">
    <property type="entry name" value="Di-haem_cyt_c_peroxidsae"/>
</dbReference>
<dbReference type="PANTHER" id="PTHR30600:SF10">
    <property type="entry name" value="BLL6722 PROTEIN"/>
    <property type="match status" value="1"/>
</dbReference>
<evidence type="ECO:0000256" key="7">
    <source>
        <dbReference type="ARBA" id="ARBA00023004"/>
    </source>
</evidence>
<protein>
    <submittedName>
        <fullName evidence="12">C-type cytochrome</fullName>
    </submittedName>
</protein>
<dbReference type="GO" id="GO:0042597">
    <property type="term" value="C:periplasmic space"/>
    <property type="evidence" value="ECO:0007669"/>
    <property type="project" value="UniProtKB-SubCell"/>
</dbReference>
<dbReference type="EMBL" id="CP040896">
    <property type="protein sequence ID" value="QDA59080.1"/>
    <property type="molecule type" value="Genomic_DNA"/>
</dbReference>
<organism evidence="12 13">
    <name type="scientific">Hymenobacter jejuensis</name>
    <dbReference type="NCBI Taxonomy" id="2502781"/>
    <lineage>
        <taxon>Bacteria</taxon>
        <taxon>Pseudomonadati</taxon>
        <taxon>Bacteroidota</taxon>
        <taxon>Cytophagia</taxon>
        <taxon>Cytophagales</taxon>
        <taxon>Hymenobacteraceae</taxon>
        <taxon>Hymenobacter</taxon>
    </lineage>
</organism>
<dbReference type="InterPro" id="IPR009056">
    <property type="entry name" value="Cyt_c-like_dom"/>
</dbReference>
<keyword evidence="2 8" id="KW-0349">Heme</keyword>
<dbReference type="PIRSF" id="PIRSF000294">
    <property type="entry name" value="Cytochrome-c_peroxidase"/>
    <property type="match status" value="1"/>
</dbReference>
<keyword evidence="7 9" id="KW-0408">Iron</keyword>
<dbReference type="OrthoDB" id="9805202at2"/>
<feature type="binding site" description="covalent" evidence="8">
    <location>
        <position position="225"/>
    </location>
    <ligand>
        <name>heme c</name>
        <dbReference type="ChEBI" id="CHEBI:61717"/>
        <label>2</label>
    </ligand>
</feature>
<dbReference type="InterPro" id="IPR026259">
    <property type="entry name" value="MauG/Cytc_peroxidase"/>
</dbReference>
<evidence type="ECO:0000313" key="12">
    <source>
        <dbReference type="EMBL" id="QDA59080.1"/>
    </source>
</evidence>
<comment type="PTM">
    <text evidence="8">Binds 2 heme groups per subunit.</text>
</comment>
<feature type="domain" description="Cytochrome c" evidence="11">
    <location>
        <begin position="212"/>
        <end position="338"/>
    </location>
</feature>
<evidence type="ECO:0000313" key="13">
    <source>
        <dbReference type="Proteomes" id="UP000305398"/>
    </source>
</evidence>
<keyword evidence="5" id="KW-0574">Periplasm</keyword>
<dbReference type="RefSeq" id="WP_139514155.1">
    <property type="nucleotide sequence ID" value="NZ_CP040896.1"/>
</dbReference>
<evidence type="ECO:0000256" key="2">
    <source>
        <dbReference type="ARBA" id="ARBA00022617"/>
    </source>
</evidence>
<feature type="signal peptide" evidence="10">
    <location>
        <begin position="1"/>
        <end position="26"/>
    </location>
</feature>
<accession>A0A5B7ZVQ1</accession>
<feature type="binding site" description="axial binding residue" evidence="9">
    <location>
        <position position="229"/>
    </location>
    <ligand>
        <name>heme c</name>
        <dbReference type="ChEBI" id="CHEBI:61717"/>
        <label>2</label>
    </ligand>
    <ligandPart>
        <name>Fe</name>
        <dbReference type="ChEBI" id="CHEBI:18248"/>
    </ligandPart>
</feature>
<evidence type="ECO:0000256" key="1">
    <source>
        <dbReference type="ARBA" id="ARBA00004418"/>
    </source>
</evidence>
<feature type="binding site" description="covalent" evidence="8">
    <location>
        <position position="80"/>
    </location>
    <ligand>
        <name>heme c</name>
        <dbReference type="ChEBI" id="CHEBI:61717"/>
        <label>1</label>
    </ligand>
</feature>
<reference evidence="12 13" key="1">
    <citation type="submission" date="2019-06" db="EMBL/GenBank/DDBJ databases">
        <authorList>
            <person name="Srinivasan S."/>
        </authorList>
    </citation>
    <scope>NUCLEOTIDE SEQUENCE [LARGE SCALE GENOMIC DNA]</scope>
    <source>
        <strain evidence="12 13">17J68-5</strain>
    </source>
</reference>
<evidence type="ECO:0000256" key="10">
    <source>
        <dbReference type="SAM" id="SignalP"/>
    </source>
</evidence>
<dbReference type="GO" id="GO:0046872">
    <property type="term" value="F:metal ion binding"/>
    <property type="evidence" value="ECO:0007669"/>
    <property type="project" value="UniProtKB-KW"/>
</dbReference>
<evidence type="ECO:0000256" key="5">
    <source>
        <dbReference type="ARBA" id="ARBA00022764"/>
    </source>
</evidence>
<evidence type="ECO:0000259" key="11">
    <source>
        <dbReference type="PROSITE" id="PS51007"/>
    </source>
</evidence>
<comment type="cofactor">
    <cofactor evidence="8">
        <name>heme</name>
        <dbReference type="ChEBI" id="CHEBI:30413"/>
    </cofactor>
    <text evidence="8">Binds 2 heme groups.</text>
</comment>
<evidence type="ECO:0000256" key="4">
    <source>
        <dbReference type="ARBA" id="ARBA00022729"/>
    </source>
</evidence>
<sequence>MKRTLTASLAFWGLAGLLVASCQSEAEVAPSEAVPGSVLPANFPAPAYALDQNPPSREAFELGRILFYEPMLSRDGSVSCGSCHQQFVAFANADHRVSHGVAGRLGTRNAPALQNLRWKRDFFWDGGPKNLETLPLAPLTNPLEMDETLENVLHKLNNITEYQQRFFKLYGRQPIDSYQFLRTLAQFTAGLTSANSRYDQYVRHEPGGELTAAELRGRAVLAQKCAACHSTDLFTDDSFHNNGLDRQFATDSGRAHVTAVRADVGLFKVPSLRNVAQTAPYMHDGRFQTLAQVLEHYDHGVVESPTLDPILRRSDGQLGIPLTRQEKSDLVAFFNTLTDQEFLKDKRLSERP</sequence>
<name>A0A5B7ZVQ1_9BACT</name>
<keyword evidence="13" id="KW-1185">Reference proteome</keyword>
<dbReference type="GO" id="GO:0004130">
    <property type="term" value="F:cytochrome-c peroxidase activity"/>
    <property type="evidence" value="ECO:0007669"/>
    <property type="project" value="TreeGrafter"/>
</dbReference>
<feature type="binding site" description="covalent" evidence="8">
    <location>
        <position position="228"/>
    </location>
    <ligand>
        <name>heme c</name>
        <dbReference type="ChEBI" id="CHEBI:61717"/>
        <label>2</label>
    </ligand>
</feature>
<evidence type="ECO:0000256" key="3">
    <source>
        <dbReference type="ARBA" id="ARBA00022723"/>
    </source>
</evidence>
<gene>
    <name evidence="12" type="ORF">FHG12_02695</name>
</gene>
<dbReference type="GO" id="GO:0009055">
    <property type="term" value="F:electron transfer activity"/>
    <property type="evidence" value="ECO:0007669"/>
    <property type="project" value="InterPro"/>
</dbReference>
<dbReference type="InterPro" id="IPR036909">
    <property type="entry name" value="Cyt_c-like_dom_sf"/>
</dbReference>
<dbReference type="AlphaFoldDB" id="A0A5B7ZVQ1"/>
<feature type="chain" id="PRO_5022943469" evidence="10">
    <location>
        <begin position="27"/>
        <end position="352"/>
    </location>
</feature>
<dbReference type="Proteomes" id="UP000305398">
    <property type="component" value="Chromosome"/>
</dbReference>
<dbReference type="PANTHER" id="PTHR30600">
    <property type="entry name" value="CYTOCHROME C PEROXIDASE-RELATED"/>
    <property type="match status" value="1"/>
</dbReference>
<dbReference type="InterPro" id="IPR051395">
    <property type="entry name" value="Cytochrome_c_Peroxidase/MauG"/>
</dbReference>
<evidence type="ECO:0000256" key="8">
    <source>
        <dbReference type="PIRSR" id="PIRSR000294-1"/>
    </source>
</evidence>
<comment type="subcellular location">
    <subcellularLocation>
        <location evidence="1">Periplasm</location>
    </subcellularLocation>
</comment>
<feature type="binding site" description="axial binding residue" evidence="9">
    <location>
        <position position="84"/>
    </location>
    <ligand>
        <name>heme c</name>
        <dbReference type="ChEBI" id="CHEBI:61717"/>
        <label>1</label>
    </ligand>
    <ligandPart>
        <name>Fe</name>
        <dbReference type="ChEBI" id="CHEBI:18248"/>
    </ligandPart>
</feature>
<keyword evidence="6" id="KW-0560">Oxidoreductase</keyword>